<comment type="caution">
    <text evidence="1">The sequence shown here is derived from an EMBL/GenBank/DDBJ whole genome shotgun (WGS) entry which is preliminary data.</text>
</comment>
<protein>
    <submittedName>
        <fullName evidence="1">Uncharacterized protein</fullName>
    </submittedName>
</protein>
<dbReference type="Proteomes" id="UP000596902">
    <property type="component" value="Unassembled WGS sequence"/>
</dbReference>
<name>A0A8H7EL08_9PLEO</name>
<sequence length="244" mass="26579">MSAASTPSSSPKKSPLHISLSLLALPTVHRECTSSPSRWSDCTPKTFHGFIAMRTFTPVEELRDCRNDGQTASSGDYFSMQKHSQMLSPNPTPYEAHGYLPLCSVAAVAGNAVDYFVNRNDASTESAGLVESTDSYILEIVDDGENKSIQTQQLEGYVHTSHLPLSEPCYQTKLLIEERGVVSGPEEDIEFGLRSSHGGEQHEGECNICDSSCTGRASLEIDGTQSEIPIEKIAMQRNPVPVQN</sequence>
<organism evidence="1 2">
    <name type="scientific">Alternaria burnsii</name>
    <dbReference type="NCBI Taxonomy" id="1187904"/>
    <lineage>
        <taxon>Eukaryota</taxon>
        <taxon>Fungi</taxon>
        <taxon>Dikarya</taxon>
        <taxon>Ascomycota</taxon>
        <taxon>Pezizomycotina</taxon>
        <taxon>Dothideomycetes</taxon>
        <taxon>Pleosporomycetidae</taxon>
        <taxon>Pleosporales</taxon>
        <taxon>Pleosporineae</taxon>
        <taxon>Pleosporaceae</taxon>
        <taxon>Alternaria</taxon>
        <taxon>Alternaria sect. Alternaria</taxon>
    </lineage>
</organism>
<evidence type="ECO:0000313" key="1">
    <source>
        <dbReference type="EMBL" id="KAF7679584.1"/>
    </source>
</evidence>
<keyword evidence="2" id="KW-1185">Reference proteome</keyword>
<dbReference type="GeneID" id="62201557"/>
<dbReference type="AlphaFoldDB" id="A0A8H7EL08"/>
<proteinExistence type="predicted"/>
<reference evidence="1" key="2">
    <citation type="submission" date="2020-08" db="EMBL/GenBank/DDBJ databases">
        <title>Draft Genome Sequence of Cumin Blight Pathogen Alternaria burnsii.</title>
        <authorList>
            <person name="Feng Z."/>
        </authorList>
    </citation>
    <scope>NUCLEOTIDE SEQUENCE</scope>
    <source>
        <strain evidence="1">CBS107.38</strain>
    </source>
</reference>
<accession>A0A8H7EL08</accession>
<dbReference type="RefSeq" id="XP_038789657.1">
    <property type="nucleotide sequence ID" value="XM_038928379.1"/>
</dbReference>
<reference evidence="1" key="1">
    <citation type="submission" date="2020-01" db="EMBL/GenBank/DDBJ databases">
        <authorList>
            <person name="Feng Z.H.Z."/>
        </authorList>
    </citation>
    <scope>NUCLEOTIDE SEQUENCE</scope>
    <source>
        <strain evidence="1">CBS107.38</strain>
    </source>
</reference>
<dbReference type="EMBL" id="JAAABM010000003">
    <property type="protein sequence ID" value="KAF7679584.1"/>
    <property type="molecule type" value="Genomic_DNA"/>
</dbReference>
<evidence type="ECO:0000313" key="2">
    <source>
        <dbReference type="Proteomes" id="UP000596902"/>
    </source>
</evidence>
<gene>
    <name evidence="1" type="ORF">GT037_003332</name>
</gene>